<protein>
    <submittedName>
        <fullName evidence="3">NUDIX hydrolase</fullName>
    </submittedName>
</protein>
<dbReference type="SUPFAM" id="SSF55811">
    <property type="entry name" value="Nudix"/>
    <property type="match status" value="1"/>
</dbReference>
<proteinExistence type="predicted"/>
<comment type="caution">
    <text evidence="3">The sequence shown here is derived from an EMBL/GenBank/DDBJ whole genome shotgun (WGS) entry which is preliminary data.</text>
</comment>
<dbReference type="PROSITE" id="PS51462">
    <property type="entry name" value="NUDIX"/>
    <property type="match status" value="1"/>
</dbReference>
<dbReference type="Proteomes" id="UP001500851">
    <property type="component" value="Unassembled WGS sequence"/>
</dbReference>
<dbReference type="Gene3D" id="3.90.79.10">
    <property type="entry name" value="Nucleoside Triphosphate Pyrophosphohydrolase"/>
    <property type="match status" value="1"/>
</dbReference>
<reference evidence="4" key="1">
    <citation type="journal article" date="2019" name="Int. J. Syst. Evol. Microbiol.">
        <title>The Global Catalogue of Microorganisms (GCM) 10K type strain sequencing project: providing services to taxonomists for standard genome sequencing and annotation.</title>
        <authorList>
            <consortium name="The Broad Institute Genomics Platform"/>
            <consortium name="The Broad Institute Genome Sequencing Center for Infectious Disease"/>
            <person name="Wu L."/>
            <person name="Ma J."/>
        </authorList>
    </citation>
    <scope>NUCLEOTIDE SEQUENCE [LARGE SCALE GENOMIC DNA]</scope>
    <source>
        <strain evidence="4">JCM 14736</strain>
    </source>
</reference>
<dbReference type="RefSeq" id="WP_344033527.1">
    <property type="nucleotide sequence ID" value="NZ_BAAAOB010000006.1"/>
</dbReference>
<evidence type="ECO:0000313" key="3">
    <source>
        <dbReference type="EMBL" id="GAA1799746.1"/>
    </source>
</evidence>
<gene>
    <name evidence="3" type="ORF">GCM10009768_30910</name>
</gene>
<keyword evidence="4" id="KW-1185">Reference proteome</keyword>
<dbReference type="InterPro" id="IPR000086">
    <property type="entry name" value="NUDIX_hydrolase_dom"/>
</dbReference>
<evidence type="ECO:0000313" key="4">
    <source>
        <dbReference type="Proteomes" id="UP001500851"/>
    </source>
</evidence>
<organism evidence="3 4">
    <name type="scientific">Leucobacter iarius</name>
    <dbReference type="NCBI Taxonomy" id="333963"/>
    <lineage>
        <taxon>Bacteria</taxon>
        <taxon>Bacillati</taxon>
        <taxon>Actinomycetota</taxon>
        <taxon>Actinomycetes</taxon>
        <taxon>Micrococcales</taxon>
        <taxon>Microbacteriaceae</taxon>
        <taxon>Leucobacter</taxon>
    </lineage>
</organism>
<feature type="domain" description="Nudix hydrolase" evidence="2">
    <location>
        <begin position="63"/>
        <end position="196"/>
    </location>
</feature>
<dbReference type="CDD" id="cd24158">
    <property type="entry name" value="NUDIX_ADPRase_Rv1700"/>
    <property type="match status" value="1"/>
</dbReference>
<dbReference type="GO" id="GO:0016787">
    <property type="term" value="F:hydrolase activity"/>
    <property type="evidence" value="ECO:0007669"/>
    <property type="project" value="UniProtKB-KW"/>
</dbReference>
<dbReference type="PANTHER" id="PTHR11839">
    <property type="entry name" value="UDP/ADP-SUGAR PYROPHOSPHATASE"/>
    <property type="match status" value="1"/>
</dbReference>
<dbReference type="PANTHER" id="PTHR11839:SF31">
    <property type="entry name" value="ADP-RIBOSE PYROPHOSPHATASE"/>
    <property type="match status" value="1"/>
</dbReference>
<name>A0ABP4Y075_9MICO</name>
<accession>A0ABP4Y075</accession>
<dbReference type="Pfam" id="PF00293">
    <property type="entry name" value="NUDIX"/>
    <property type="match status" value="1"/>
</dbReference>
<dbReference type="InterPro" id="IPR015797">
    <property type="entry name" value="NUDIX_hydrolase-like_dom_sf"/>
</dbReference>
<evidence type="ECO:0000259" key="2">
    <source>
        <dbReference type="PROSITE" id="PS51462"/>
    </source>
</evidence>
<sequence length="231" mass="25365">MTSDRSSEGFDGVPAGRAAEPLADAYAADVGVESSELLTRGHVWDVRRDRFAYGGSVLERDYVDHPGAVAVLALDEQERVLLIRQYRHPIAHRDWEIPAGLMDVAGESGLAGAQRELVEEADLEAARWDLLLDVCTTPGGNSEAIRIFLARGLAPVEHDYVRTDEEADMLRRWEPLDTVIDAVLDGRVQNALTTNAVLAAAAARARGWDSLRPADSPWTRRDLVRGDRSKA</sequence>
<keyword evidence="1 3" id="KW-0378">Hydrolase</keyword>
<dbReference type="EMBL" id="BAAAOB010000006">
    <property type="protein sequence ID" value="GAA1799746.1"/>
    <property type="molecule type" value="Genomic_DNA"/>
</dbReference>
<evidence type="ECO:0000256" key="1">
    <source>
        <dbReference type="ARBA" id="ARBA00022801"/>
    </source>
</evidence>